<feature type="non-terminal residue" evidence="1">
    <location>
        <position position="91"/>
    </location>
</feature>
<proteinExistence type="predicted"/>
<dbReference type="OrthoDB" id="3058075at2759"/>
<protein>
    <submittedName>
        <fullName evidence="1">Uncharacterized protein</fullName>
    </submittedName>
</protein>
<sequence>MVGRFRDEPTDTVMLLVAPALVTKPHLAAHRFGVLTALWCRYKGVPGPAFPQELVDWFTFGLFGRHTTVSEVITWKEGSEKWLGDGGSQAP</sequence>
<accession>A0A9W8JLQ8</accession>
<organism evidence="1 2">
    <name type="scientific">Candolleomyces eurysporus</name>
    <dbReference type="NCBI Taxonomy" id="2828524"/>
    <lineage>
        <taxon>Eukaryota</taxon>
        <taxon>Fungi</taxon>
        <taxon>Dikarya</taxon>
        <taxon>Basidiomycota</taxon>
        <taxon>Agaricomycotina</taxon>
        <taxon>Agaricomycetes</taxon>
        <taxon>Agaricomycetidae</taxon>
        <taxon>Agaricales</taxon>
        <taxon>Agaricineae</taxon>
        <taxon>Psathyrellaceae</taxon>
        <taxon>Candolleomyces</taxon>
    </lineage>
</organism>
<keyword evidence="2" id="KW-1185">Reference proteome</keyword>
<name>A0A9W8JLQ8_9AGAR</name>
<comment type="caution">
    <text evidence="1">The sequence shown here is derived from an EMBL/GenBank/DDBJ whole genome shotgun (WGS) entry which is preliminary data.</text>
</comment>
<evidence type="ECO:0000313" key="1">
    <source>
        <dbReference type="EMBL" id="KAJ2933130.1"/>
    </source>
</evidence>
<dbReference type="AlphaFoldDB" id="A0A9W8JLQ8"/>
<gene>
    <name evidence="1" type="ORF">H1R20_g3972</name>
</gene>
<reference evidence="1" key="1">
    <citation type="submission" date="2022-06" db="EMBL/GenBank/DDBJ databases">
        <title>Genome Sequence of Candolleomyces eurysporus.</title>
        <authorList>
            <person name="Buettner E."/>
        </authorList>
    </citation>
    <scope>NUCLEOTIDE SEQUENCE</scope>
    <source>
        <strain evidence="1">VTCC 930004</strain>
    </source>
</reference>
<dbReference type="EMBL" id="JANBPK010000750">
    <property type="protein sequence ID" value="KAJ2933130.1"/>
    <property type="molecule type" value="Genomic_DNA"/>
</dbReference>
<evidence type="ECO:0000313" key="2">
    <source>
        <dbReference type="Proteomes" id="UP001140091"/>
    </source>
</evidence>
<dbReference type="Proteomes" id="UP001140091">
    <property type="component" value="Unassembled WGS sequence"/>
</dbReference>